<dbReference type="GO" id="GO:0009507">
    <property type="term" value="C:chloroplast"/>
    <property type="evidence" value="ECO:0007669"/>
    <property type="project" value="InterPro"/>
</dbReference>
<gene>
    <name evidence="1" type="ORF">CARUB_v10027016mg</name>
</gene>
<dbReference type="PANTHER" id="PTHR36399">
    <property type="entry name" value="PHOTOSYNTHETIC NDH SUBUNIT OF SUBCOMPLEX B 5, CHLOROPLASTIC"/>
    <property type="match status" value="1"/>
</dbReference>
<dbReference type="OrthoDB" id="1925600at2759"/>
<proteinExistence type="predicted"/>
<dbReference type="EMBL" id="KB870812">
    <property type="protein sequence ID" value="EOA13900.1"/>
    <property type="molecule type" value="Genomic_DNA"/>
</dbReference>
<dbReference type="KEGG" id="crb:17876325"/>
<sequence length="242" mass="27623">KKNRFLFYFSLYGSKTLRDRARNRVKKIKQRKQKMATVTILSPKSIPKIMDSKLGVKVPDQTTVVKCCRRLRLAKLVSAAGLSQIEPDINEDPIGQFELNSVEMEDFKYGYYDGAHTYYEGEVEKGTFWGAIADDIAAVDQTNGFQGLISLLFLPAIAAGMYFDAPGEYLFIGAALFTVVFCIIEMDKPDQPHNFEPQIYKLERGARDKLISDYNSMSIWDFNDKYGDVWDFTVEKDDIATR</sequence>
<evidence type="ECO:0000313" key="1">
    <source>
        <dbReference type="EMBL" id="EOA13900.1"/>
    </source>
</evidence>
<keyword evidence="2" id="KW-1185">Reference proteome</keyword>
<dbReference type="InterPro" id="IPR034569">
    <property type="entry name" value="PNSB5"/>
</dbReference>
<organism evidence="1 2">
    <name type="scientific">Capsella rubella</name>
    <dbReference type="NCBI Taxonomy" id="81985"/>
    <lineage>
        <taxon>Eukaryota</taxon>
        <taxon>Viridiplantae</taxon>
        <taxon>Streptophyta</taxon>
        <taxon>Embryophyta</taxon>
        <taxon>Tracheophyta</taxon>
        <taxon>Spermatophyta</taxon>
        <taxon>Magnoliopsida</taxon>
        <taxon>eudicotyledons</taxon>
        <taxon>Gunneridae</taxon>
        <taxon>Pentapetalae</taxon>
        <taxon>rosids</taxon>
        <taxon>malvids</taxon>
        <taxon>Brassicales</taxon>
        <taxon>Brassicaceae</taxon>
        <taxon>Camelineae</taxon>
        <taxon>Capsella</taxon>
    </lineage>
</organism>
<feature type="non-terminal residue" evidence="1">
    <location>
        <position position="1"/>
    </location>
</feature>
<dbReference type="GO" id="GO:0006979">
    <property type="term" value="P:response to oxidative stress"/>
    <property type="evidence" value="ECO:0007669"/>
    <property type="project" value="InterPro"/>
</dbReference>
<name>R0GNG9_9BRAS</name>
<accession>R0GNG9</accession>
<dbReference type="AlphaFoldDB" id="R0GNG9"/>
<evidence type="ECO:0008006" key="3">
    <source>
        <dbReference type="Google" id="ProtNLM"/>
    </source>
</evidence>
<dbReference type="eggNOG" id="ENOG502R1NE">
    <property type="taxonomic scope" value="Eukaryota"/>
</dbReference>
<reference evidence="2" key="1">
    <citation type="journal article" date="2013" name="Nat. Genet.">
        <title>The Capsella rubella genome and the genomic consequences of rapid mating system evolution.</title>
        <authorList>
            <person name="Slotte T."/>
            <person name="Hazzouri K.M."/>
            <person name="Agren J.A."/>
            <person name="Koenig D."/>
            <person name="Maumus F."/>
            <person name="Guo Y.L."/>
            <person name="Steige K."/>
            <person name="Platts A.E."/>
            <person name="Escobar J.S."/>
            <person name="Newman L.K."/>
            <person name="Wang W."/>
            <person name="Mandakova T."/>
            <person name="Vello E."/>
            <person name="Smith L.M."/>
            <person name="Henz S.R."/>
            <person name="Steffen J."/>
            <person name="Takuno S."/>
            <person name="Brandvain Y."/>
            <person name="Coop G."/>
            <person name="Andolfatto P."/>
            <person name="Hu T.T."/>
            <person name="Blanchette M."/>
            <person name="Clark R.M."/>
            <person name="Quesneville H."/>
            <person name="Nordborg M."/>
            <person name="Gaut B.S."/>
            <person name="Lysak M.A."/>
            <person name="Jenkins J."/>
            <person name="Grimwood J."/>
            <person name="Chapman J."/>
            <person name="Prochnik S."/>
            <person name="Shu S."/>
            <person name="Rokhsar D."/>
            <person name="Schmutz J."/>
            <person name="Weigel D."/>
            <person name="Wright S.I."/>
        </authorList>
    </citation>
    <scope>NUCLEOTIDE SEQUENCE [LARGE SCALE GENOMIC DNA]</scope>
    <source>
        <strain evidence="2">cv. Monte Gargano</strain>
    </source>
</reference>
<protein>
    <recommendedName>
        <fullName evidence="3">Photosynthetic NDH subunit of subcomplex B 5, chloroplastic</fullName>
    </recommendedName>
</protein>
<dbReference type="Proteomes" id="UP000029121">
    <property type="component" value="Unassembled WGS sequence"/>
</dbReference>
<dbReference type="PANTHER" id="PTHR36399:SF1">
    <property type="entry name" value="PHOTOSYNTHETIC NDH SUBUNIT OF SUBCOMPLEX B 5, CHLOROPLASTIC"/>
    <property type="match status" value="1"/>
</dbReference>
<dbReference type="STRING" id="81985.R0GNG9"/>
<evidence type="ECO:0000313" key="2">
    <source>
        <dbReference type="Proteomes" id="UP000029121"/>
    </source>
</evidence>